<evidence type="ECO:0000313" key="2">
    <source>
        <dbReference type="WBParaSite" id="nRc.2.0.1.t08727-RA"/>
    </source>
</evidence>
<keyword evidence="1" id="KW-1185">Reference proteome</keyword>
<name>A0A915I3L6_ROMCU</name>
<protein>
    <submittedName>
        <fullName evidence="2">Uncharacterized protein</fullName>
    </submittedName>
</protein>
<reference evidence="2" key="1">
    <citation type="submission" date="2022-11" db="UniProtKB">
        <authorList>
            <consortium name="WormBaseParasite"/>
        </authorList>
    </citation>
    <scope>IDENTIFICATION</scope>
</reference>
<sequence length="95" mass="10855">MFDSAFQTFGHVVFRIDRRIDGHFRLNDKGAGVDFGRYEMDGRSGEHQSKPSYGFSHLPLGKTFLITYAIRKNLPVNIRIKPARHTNSTSKDSKI</sequence>
<accession>A0A915I3L6</accession>
<evidence type="ECO:0000313" key="1">
    <source>
        <dbReference type="Proteomes" id="UP000887565"/>
    </source>
</evidence>
<dbReference type="WBParaSite" id="nRc.2.0.1.t08727-RA">
    <property type="protein sequence ID" value="nRc.2.0.1.t08727-RA"/>
    <property type="gene ID" value="nRc.2.0.1.g08727"/>
</dbReference>
<organism evidence="1 2">
    <name type="scientific">Romanomermis culicivorax</name>
    <name type="common">Nematode worm</name>
    <dbReference type="NCBI Taxonomy" id="13658"/>
    <lineage>
        <taxon>Eukaryota</taxon>
        <taxon>Metazoa</taxon>
        <taxon>Ecdysozoa</taxon>
        <taxon>Nematoda</taxon>
        <taxon>Enoplea</taxon>
        <taxon>Dorylaimia</taxon>
        <taxon>Mermithida</taxon>
        <taxon>Mermithoidea</taxon>
        <taxon>Mermithidae</taxon>
        <taxon>Romanomermis</taxon>
    </lineage>
</organism>
<dbReference type="Proteomes" id="UP000887565">
    <property type="component" value="Unplaced"/>
</dbReference>
<dbReference type="AlphaFoldDB" id="A0A915I3L6"/>
<proteinExistence type="predicted"/>